<dbReference type="EMBL" id="BQNB010020911">
    <property type="protein sequence ID" value="GJU00914.1"/>
    <property type="molecule type" value="Genomic_DNA"/>
</dbReference>
<reference evidence="2" key="2">
    <citation type="submission" date="2022-01" db="EMBL/GenBank/DDBJ databases">
        <authorList>
            <person name="Yamashiro T."/>
            <person name="Shiraishi A."/>
            <person name="Satake H."/>
            <person name="Nakayama K."/>
        </authorList>
    </citation>
    <scope>NUCLEOTIDE SEQUENCE</scope>
</reference>
<protein>
    <submittedName>
        <fullName evidence="2">Uncharacterized protein</fullName>
    </submittedName>
</protein>
<proteinExistence type="predicted"/>
<reference evidence="2" key="1">
    <citation type="journal article" date="2022" name="Int. J. Mol. Sci.">
        <title>Draft Genome of Tanacetum Coccineum: Genomic Comparison of Closely Related Tanacetum-Family Plants.</title>
        <authorList>
            <person name="Yamashiro T."/>
            <person name="Shiraishi A."/>
            <person name="Nakayama K."/>
            <person name="Satake H."/>
        </authorList>
    </citation>
    <scope>NUCLEOTIDE SEQUENCE</scope>
</reference>
<dbReference type="Proteomes" id="UP001151760">
    <property type="component" value="Unassembled WGS sequence"/>
</dbReference>
<comment type="caution">
    <text evidence="2">The sequence shown here is derived from an EMBL/GenBank/DDBJ whole genome shotgun (WGS) entry which is preliminary data.</text>
</comment>
<feature type="region of interest" description="Disordered" evidence="1">
    <location>
        <begin position="62"/>
        <end position="95"/>
    </location>
</feature>
<evidence type="ECO:0000313" key="2">
    <source>
        <dbReference type="EMBL" id="GJU00914.1"/>
    </source>
</evidence>
<sequence>MKALMLSKFTKPSVDNINIAESKIYPPDEYLYPYEPSLRYQTKSYDVSFIEPYECPKPVVFETKVSSDQNGQADQNDQPAQTDEILNDDQSEHSN</sequence>
<evidence type="ECO:0000313" key="3">
    <source>
        <dbReference type="Proteomes" id="UP001151760"/>
    </source>
</evidence>
<keyword evidence="3" id="KW-1185">Reference proteome</keyword>
<gene>
    <name evidence="2" type="ORF">Tco_1111252</name>
</gene>
<name>A0ABQ5INT4_9ASTR</name>
<organism evidence="2 3">
    <name type="scientific">Tanacetum coccineum</name>
    <dbReference type="NCBI Taxonomy" id="301880"/>
    <lineage>
        <taxon>Eukaryota</taxon>
        <taxon>Viridiplantae</taxon>
        <taxon>Streptophyta</taxon>
        <taxon>Embryophyta</taxon>
        <taxon>Tracheophyta</taxon>
        <taxon>Spermatophyta</taxon>
        <taxon>Magnoliopsida</taxon>
        <taxon>eudicotyledons</taxon>
        <taxon>Gunneridae</taxon>
        <taxon>Pentapetalae</taxon>
        <taxon>asterids</taxon>
        <taxon>campanulids</taxon>
        <taxon>Asterales</taxon>
        <taxon>Asteraceae</taxon>
        <taxon>Asteroideae</taxon>
        <taxon>Anthemideae</taxon>
        <taxon>Anthemidinae</taxon>
        <taxon>Tanacetum</taxon>
    </lineage>
</organism>
<feature type="compositionally biased region" description="Polar residues" evidence="1">
    <location>
        <begin position="64"/>
        <end position="81"/>
    </location>
</feature>
<accession>A0ABQ5INT4</accession>
<evidence type="ECO:0000256" key="1">
    <source>
        <dbReference type="SAM" id="MobiDB-lite"/>
    </source>
</evidence>